<dbReference type="AlphaFoldDB" id="A0AAV6VNV5"/>
<keyword evidence="2" id="KW-1185">Reference proteome</keyword>
<dbReference type="Proteomes" id="UP000827092">
    <property type="component" value="Unassembled WGS sequence"/>
</dbReference>
<organism evidence="1 2">
    <name type="scientific">Oedothorax gibbosus</name>
    <dbReference type="NCBI Taxonomy" id="931172"/>
    <lineage>
        <taxon>Eukaryota</taxon>
        <taxon>Metazoa</taxon>
        <taxon>Ecdysozoa</taxon>
        <taxon>Arthropoda</taxon>
        <taxon>Chelicerata</taxon>
        <taxon>Arachnida</taxon>
        <taxon>Araneae</taxon>
        <taxon>Araneomorphae</taxon>
        <taxon>Entelegynae</taxon>
        <taxon>Araneoidea</taxon>
        <taxon>Linyphiidae</taxon>
        <taxon>Erigoninae</taxon>
        <taxon>Oedothorax</taxon>
    </lineage>
</organism>
<sequence length="226" mass="26876">MASNDETTAFLQEKWEHLTKATNVNKSVQDKWWDHLKSHYLDPKRKYHTFVHLKRMFDDMEDVKDLIQSKEAMSYAIFFHDASYDVHAQDNEENSFNTFTEFITEADTEEVISLGPLVEQLIKASKASCAEVYKSDEMFGKEDMHFFMDFDISILGYDPKEYKKFSDQIREEYSFLPKSRYNGLRIKVLQQFLQIPNIYATEIFHKKYEKQARCNIQNEIDALQKE</sequence>
<accession>A0AAV6VNV5</accession>
<comment type="caution">
    <text evidence="1">The sequence shown here is derived from an EMBL/GenBank/DDBJ whole genome shotgun (WGS) entry which is preliminary data.</text>
</comment>
<protein>
    <recommendedName>
        <fullName evidence="3">Metal-dependent HD superfamily phosphohydrolase</fullName>
    </recommendedName>
</protein>
<evidence type="ECO:0000313" key="2">
    <source>
        <dbReference type="Proteomes" id="UP000827092"/>
    </source>
</evidence>
<dbReference type="InterPro" id="IPR009218">
    <property type="entry name" value="HD_phosphohydro"/>
</dbReference>
<dbReference type="PANTHER" id="PTHR21174:SF0">
    <property type="entry name" value="HD PHOSPHOHYDROLASE FAMILY PROTEIN-RELATED"/>
    <property type="match status" value="1"/>
</dbReference>
<gene>
    <name evidence="1" type="ORF">JTE90_007245</name>
</gene>
<dbReference type="PIRSF" id="PIRSF035170">
    <property type="entry name" value="HD_phosphohydro"/>
    <property type="match status" value="1"/>
</dbReference>
<name>A0AAV6VNV5_9ARAC</name>
<dbReference type="PANTHER" id="PTHR21174">
    <property type="match status" value="1"/>
</dbReference>
<proteinExistence type="predicted"/>
<dbReference type="EMBL" id="JAFNEN010000054">
    <property type="protein sequence ID" value="KAG8197507.1"/>
    <property type="molecule type" value="Genomic_DNA"/>
</dbReference>
<reference evidence="1 2" key="1">
    <citation type="journal article" date="2022" name="Nat. Ecol. Evol.">
        <title>A masculinizing supergene underlies an exaggerated male reproductive morph in a spider.</title>
        <authorList>
            <person name="Hendrickx F."/>
            <person name="De Corte Z."/>
            <person name="Sonet G."/>
            <person name="Van Belleghem S.M."/>
            <person name="Kostlbacher S."/>
            <person name="Vangestel C."/>
        </authorList>
    </citation>
    <scope>NUCLEOTIDE SEQUENCE [LARGE SCALE GENOMIC DNA]</scope>
    <source>
        <strain evidence="1">W744_W776</strain>
    </source>
</reference>
<evidence type="ECO:0008006" key="3">
    <source>
        <dbReference type="Google" id="ProtNLM"/>
    </source>
</evidence>
<dbReference type="SUPFAM" id="SSF109604">
    <property type="entry name" value="HD-domain/PDEase-like"/>
    <property type="match status" value="1"/>
</dbReference>
<evidence type="ECO:0000313" key="1">
    <source>
        <dbReference type="EMBL" id="KAG8197507.1"/>
    </source>
</evidence>